<dbReference type="CDD" id="cd03192">
    <property type="entry name" value="GST_C_Sigma_like"/>
    <property type="match status" value="1"/>
</dbReference>
<dbReference type="EMBL" id="LR900551">
    <property type="protein sequence ID" value="CAD7246096.1"/>
    <property type="molecule type" value="Genomic_DNA"/>
</dbReference>
<dbReference type="InterPro" id="IPR050213">
    <property type="entry name" value="GST_superfamily"/>
</dbReference>
<dbReference type="PANTHER" id="PTHR11571:SF224">
    <property type="entry name" value="HEMATOPOIETIC PROSTAGLANDIN D SYNTHASE"/>
    <property type="match status" value="1"/>
</dbReference>
<dbReference type="OrthoDB" id="414243at2759"/>
<evidence type="ECO:0000313" key="7">
    <source>
        <dbReference type="EMBL" id="CAD7246096.1"/>
    </source>
</evidence>
<evidence type="ECO:0000259" key="5">
    <source>
        <dbReference type="PROSITE" id="PS50404"/>
    </source>
</evidence>
<dbReference type="InterPro" id="IPR040079">
    <property type="entry name" value="Glutathione_S-Trfase"/>
</dbReference>
<dbReference type="InterPro" id="IPR004046">
    <property type="entry name" value="GST_C"/>
</dbReference>
<dbReference type="InterPro" id="IPR036282">
    <property type="entry name" value="Glutathione-S-Trfase_C_sf"/>
</dbReference>
<dbReference type="Pfam" id="PF14497">
    <property type="entry name" value="GST_C_3"/>
    <property type="match status" value="1"/>
</dbReference>
<protein>
    <recommendedName>
        <fullName evidence="1">glutathione transferase</fullName>
        <ecNumber evidence="1">2.5.1.18</ecNumber>
    </recommendedName>
</protein>
<dbReference type="GO" id="GO:0004364">
    <property type="term" value="F:glutathione transferase activity"/>
    <property type="evidence" value="ECO:0007669"/>
    <property type="project" value="UniProtKB-EC"/>
</dbReference>
<dbReference type="SUPFAM" id="SSF47616">
    <property type="entry name" value="GST C-terminal domain-like"/>
    <property type="match status" value="1"/>
</dbReference>
<dbReference type="SFLD" id="SFLDG01205">
    <property type="entry name" value="AMPS.1"/>
    <property type="match status" value="1"/>
</dbReference>
<dbReference type="Gene3D" id="3.40.30.10">
    <property type="entry name" value="Glutaredoxin"/>
    <property type="match status" value="1"/>
</dbReference>
<feature type="domain" description="GST N-terminal" evidence="5">
    <location>
        <begin position="3"/>
        <end position="84"/>
    </location>
</feature>
<dbReference type="PROSITE" id="PS50405">
    <property type="entry name" value="GST_CTER"/>
    <property type="match status" value="1"/>
</dbReference>
<evidence type="ECO:0000256" key="2">
    <source>
        <dbReference type="ARBA" id="ARBA00022679"/>
    </source>
</evidence>
<dbReference type="EC" id="2.5.1.18" evidence="1"/>
<dbReference type="SUPFAM" id="SSF52833">
    <property type="entry name" value="Thioredoxin-like"/>
    <property type="match status" value="1"/>
</dbReference>
<feature type="domain" description="GST C-terminal" evidence="6">
    <location>
        <begin position="86"/>
        <end position="207"/>
    </location>
</feature>
<keyword evidence="2" id="KW-0808">Transferase</keyword>
<dbReference type="FunFam" id="1.20.1050.10:FF:000030">
    <property type="entry name" value="Glutathione S-transferase S1"/>
    <property type="match status" value="1"/>
</dbReference>
<accession>A0A7R9A2S9</accession>
<dbReference type="InterPro" id="IPR036249">
    <property type="entry name" value="Thioredoxin-like_sf"/>
</dbReference>
<organism evidence="7">
    <name type="scientific">Darwinula stevensoni</name>
    <dbReference type="NCBI Taxonomy" id="69355"/>
    <lineage>
        <taxon>Eukaryota</taxon>
        <taxon>Metazoa</taxon>
        <taxon>Ecdysozoa</taxon>
        <taxon>Arthropoda</taxon>
        <taxon>Crustacea</taxon>
        <taxon>Oligostraca</taxon>
        <taxon>Ostracoda</taxon>
        <taxon>Podocopa</taxon>
        <taxon>Podocopida</taxon>
        <taxon>Darwinulocopina</taxon>
        <taxon>Darwinuloidea</taxon>
        <taxon>Darwinulidae</taxon>
        <taxon>Darwinula</taxon>
    </lineage>
</organism>
<reference evidence="7" key="1">
    <citation type="submission" date="2020-11" db="EMBL/GenBank/DDBJ databases">
        <authorList>
            <person name="Tran Van P."/>
        </authorList>
    </citation>
    <scope>NUCLEOTIDE SEQUENCE</scope>
</reference>
<proteinExistence type="inferred from homology"/>
<dbReference type="SFLD" id="SFLDG00363">
    <property type="entry name" value="AMPS_(cytGST):_Alpha-__Mu-__Pi"/>
    <property type="match status" value="1"/>
</dbReference>
<dbReference type="SFLD" id="SFLDS00019">
    <property type="entry name" value="Glutathione_Transferase_(cytos"/>
    <property type="match status" value="1"/>
</dbReference>
<dbReference type="Proteomes" id="UP000677054">
    <property type="component" value="Unassembled WGS sequence"/>
</dbReference>
<evidence type="ECO:0000256" key="3">
    <source>
        <dbReference type="ARBA" id="ARBA00038317"/>
    </source>
</evidence>
<dbReference type="InterPro" id="IPR004045">
    <property type="entry name" value="Glutathione_S-Trfase_N"/>
</dbReference>
<dbReference type="CDD" id="cd03039">
    <property type="entry name" value="GST_N_Sigma_like"/>
    <property type="match status" value="1"/>
</dbReference>
<dbReference type="Pfam" id="PF02798">
    <property type="entry name" value="GST_N"/>
    <property type="match status" value="1"/>
</dbReference>
<name>A0A7R9A2S9_9CRUS</name>
<dbReference type="InterPro" id="IPR010987">
    <property type="entry name" value="Glutathione-S-Trfase_C-like"/>
</dbReference>
<sequence length="207" mass="23768">MAVKYKLIYFDVAGRGEVIRLLLHQSGVEFEDHRITRDEWPNLKLEMPFGQIPVLQVFTDEGTKVLAQSNAIARFIARSHGMDGKDTWESAQCDMLVDVMGDMQDLFIKWRFSSEEEKEANKTKLFDSVPLFFTRMVKFIENNPSKSGYLVGSELTWPDVYLAQSLDVLKGVEPNVALAHPKIQELQEKVWSQPRIKAYLTKQGRLS</sequence>
<comment type="similarity">
    <text evidence="3">Belongs to the GST superfamily. Sigma family.</text>
</comment>
<dbReference type="EMBL" id="CAJPEV010001034">
    <property type="protein sequence ID" value="CAG0890308.1"/>
    <property type="molecule type" value="Genomic_DNA"/>
</dbReference>
<evidence type="ECO:0000256" key="4">
    <source>
        <dbReference type="ARBA" id="ARBA00047960"/>
    </source>
</evidence>
<gene>
    <name evidence="7" type="ORF">DSTB1V02_LOCUS5956</name>
</gene>
<dbReference type="Gene3D" id="1.20.1050.10">
    <property type="match status" value="1"/>
</dbReference>
<evidence type="ECO:0000313" key="8">
    <source>
        <dbReference type="Proteomes" id="UP000677054"/>
    </source>
</evidence>
<evidence type="ECO:0000259" key="6">
    <source>
        <dbReference type="PROSITE" id="PS50405"/>
    </source>
</evidence>
<dbReference type="AlphaFoldDB" id="A0A7R9A2S9"/>
<dbReference type="PROSITE" id="PS50404">
    <property type="entry name" value="GST_NTER"/>
    <property type="match status" value="1"/>
</dbReference>
<evidence type="ECO:0000256" key="1">
    <source>
        <dbReference type="ARBA" id="ARBA00012452"/>
    </source>
</evidence>
<dbReference type="FunFam" id="3.40.30.10:FF:000035">
    <property type="entry name" value="hematopoietic prostaglandin D synthase"/>
    <property type="match status" value="1"/>
</dbReference>
<dbReference type="PANTHER" id="PTHR11571">
    <property type="entry name" value="GLUTATHIONE S-TRANSFERASE"/>
    <property type="match status" value="1"/>
</dbReference>
<keyword evidence="8" id="KW-1185">Reference proteome</keyword>
<comment type="catalytic activity">
    <reaction evidence="4">
        <text>RX + glutathione = an S-substituted glutathione + a halide anion + H(+)</text>
        <dbReference type="Rhea" id="RHEA:16437"/>
        <dbReference type="ChEBI" id="CHEBI:15378"/>
        <dbReference type="ChEBI" id="CHEBI:16042"/>
        <dbReference type="ChEBI" id="CHEBI:17792"/>
        <dbReference type="ChEBI" id="CHEBI:57925"/>
        <dbReference type="ChEBI" id="CHEBI:90779"/>
        <dbReference type="EC" id="2.5.1.18"/>
    </reaction>
</comment>
<dbReference type="GO" id="GO:0004602">
    <property type="term" value="F:glutathione peroxidase activity"/>
    <property type="evidence" value="ECO:0007669"/>
    <property type="project" value="UniProtKB-ARBA"/>
</dbReference>
<dbReference type="GO" id="GO:0006749">
    <property type="term" value="P:glutathione metabolic process"/>
    <property type="evidence" value="ECO:0007669"/>
    <property type="project" value="TreeGrafter"/>
</dbReference>